<dbReference type="Proteomes" id="UP001445076">
    <property type="component" value="Unassembled WGS sequence"/>
</dbReference>
<gene>
    <name evidence="1" type="ORF">OTU49_008897</name>
</gene>
<dbReference type="AlphaFoldDB" id="A0AAW0Y860"/>
<name>A0AAW0Y860_CHEQU</name>
<evidence type="ECO:0000313" key="2">
    <source>
        <dbReference type="Proteomes" id="UP001445076"/>
    </source>
</evidence>
<proteinExistence type="predicted"/>
<keyword evidence="2" id="KW-1185">Reference proteome</keyword>
<sequence length="111" mass="10501">SPYTPPLSMISAFIPTAKEIADLQALNTTPAPGLLPAAPALGGLPAAPALGGLPAAPALGGLPGAPALGSLPAAAAPSSLLIPTMPPAVAKLVAKYQAAAAAFSPTLPAPV</sequence>
<organism evidence="1 2">
    <name type="scientific">Cherax quadricarinatus</name>
    <name type="common">Australian red claw crayfish</name>
    <dbReference type="NCBI Taxonomy" id="27406"/>
    <lineage>
        <taxon>Eukaryota</taxon>
        <taxon>Metazoa</taxon>
        <taxon>Ecdysozoa</taxon>
        <taxon>Arthropoda</taxon>
        <taxon>Crustacea</taxon>
        <taxon>Multicrustacea</taxon>
        <taxon>Malacostraca</taxon>
        <taxon>Eumalacostraca</taxon>
        <taxon>Eucarida</taxon>
        <taxon>Decapoda</taxon>
        <taxon>Pleocyemata</taxon>
        <taxon>Astacidea</taxon>
        <taxon>Parastacoidea</taxon>
        <taxon>Parastacidae</taxon>
        <taxon>Cherax</taxon>
    </lineage>
</organism>
<accession>A0AAW0Y860</accession>
<comment type="caution">
    <text evidence="1">The sequence shown here is derived from an EMBL/GenBank/DDBJ whole genome shotgun (WGS) entry which is preliminary data.</text>
</comment>
<dbReference type="EMBL" id="JARKIK010000005">
    <property type="protein sequence ID" value="KAK8751520.1"/>
    <property type="molecule type" value="Genomic_DNA"/>
</dbReference>
<protein>
    <submittedName>
        <fullName evidence="1">Uncharacterized protein</fullName>
    </submittedName>
</protein>
<reference evidence="1 2" key="1">
    <citation type="journal article" date="2024" name="BMC Genomics">
        <title>Genome assembly of redclaw crayfish (Cherax quadricarinatus) provides insights into its immune adaptation and hypoxia tolerance.</title>
        <authorList>
            <person name="Liu Z."/>
            <person name="Zheng J."/>
            <person name="Li H."/>
            <person name="Fang K."/>
            <person name="Wang S."/>
            <person name="He J."/>
            <person name="Zhou D."/>
            <person name="Weng S."/>
            <person name="Chi M."/>
            <person name="Gu Z."/>
            <person name="He J."/>
            <person name="Li F."/>
            <person name="Wang M."/>
        </authorList>
    </citation>
    <scope>NUCLEOTIDE SEQUENCE [LARGE SCALE GENOMIC DNA]</scope>
    <source>
        <strain evidence="1">ZL_2023a</strain>
    </source>
</reference>
<evidence type="ECO:0000313" key="1">
    <source>
        <dbReference type="EMBL" id="KAK8751520.1"/>
    </source>
</evidence>
<feature type="non-terminal residue" evidence="1">
    <location>
        <position position="1"/>
    </location>
</feature>